<dbReference type="PANTHER" id="PTHR42754:SF1">
    <property type="entry name" value="LIPOPROTEIN"/>
    <property type="match status" value="1"/>
</dbReference>
<dbReference type="EMBL" id="AKWN02000074">
    <property type="protein sequence ID" value="EMP09087.1"/>
    <property type="molecule type" value="Genomic_DNA"/>
</dbReference>
<gene>
    <name evidence="1" type="ORF">LEP1GSC124_3703</name>
</gene>
<protein>
    <submittedName>
        <fullName evidence="1">Uncharacterized protein</fullName>
    </submittedName>
</protein>
<dbReference type="BioCyc" id="LINT1193029:G11R4-2708-MONOMER"/>
<name>M6ZXR3_LEPIR</name>
<dbReference type="PANTHER" id="PTHR42754">
    <property type="entry name" value="ENDOGLUCANASE"/>
    <property type="match status" value="1"/>
</dbReference>
<accession>M6ZXR3</accession>
<sequence length="72" mass="8521">MILVKFDSNGKKVWEKKHSQRLYMANKILKNDKGYIILSYTKKKPAQYIDALLIQTDWDGNISKEAFRKNFP</sequence>
<organism evidence="1 2">
    <name type="scientific">Leptospira interrogans serovar Pyrogenes str. 200701872</name>
    <dbReference type="NCBI Taxonomy" id="1193029"/>
    <lineage>
        <taxon>Bacteria</taxon>
        <taxon>Pseudomonadati</taxon>
        <taxon>Spirochaetota</taxon>
        <taxon>Spirochaetia</taxon>
        <taxon>Leptospirales</taxon>
        <taxon>Leptospiraceae</taxon>
        <taxon>Leptospira</taxon>
    </lineage>
</organism>
<proteinExistence type="predicted"/>
<comment type="caution">
    <text evidence="1">The sequence shown here is derived from an EMBL/GenBank/DDBJ whole genome shotgun (WGS) entry which is preliminary data.</text>
</comment>
<evidence type="ECO:0000313" key="1">
    <source>
        <dbReference type="EMBL" id="EMP09087.1"/>
    </source>
</evidence>
<evidence type="ECO:0000313" key="2">
    <source>
        <dbReference type="Proteomes" id="UP000012117"/>
    </source>
</evidence>
<reference evidence="1 2" key="1">
    <citation type="submission" date="2013-01" db="EMBL/GenBank/DDBJ databases">
        <authorList>
            <person name="Harkins D.M."/>
            <person name="Durkin A.S."/>
            <person name="Brinkac L.M."/>
            <person name="Haft D.H."/>
            <person name="Selengut J.D."/>
            <person name="Sanka R."/>
            <person name="DePew J."/>
            <person name="Purushe J."/>
            <person name="Picardeau M."/>
            <person name="Werts C."/>
            <person name="Goarant C."/>
            <person name="Vinetz J.M."/>
            <person name="Sutton G.G."/>
            <person name="Nierman W.C."/>
            <person name="Fouts D.E."/>
        </authorList>
    </citation>
    <scope>NUCLEOTIDE SEQUENCE [LARGE SCALE GENOMIC DNA]</scope>
    <source>
        <strain evidence="1 2">200701872</strain>
    </source>
</reference>
<dbReference type="Proteomes" id="UP000012117">
    <property type="component" value="Unassembled WGS sequence"/>
</dbReference>
<dbReference type="AlphaFoldDB" id="M6ZXR3"/>